<evidence type="ECO:0000256" key="1">
    <source>
        <dbReference type="SAM" id="MobiDB-lite"/>
    </source>
</evidence>
<evidence type="ECO:0000313" key="2">
    <source>
        <dbReference type="EMBL" id="CAE0788154.1"/>
    </source>
</evidence>
<dbReference type="AlphaFoldDB" id="A0A7S4C6E3"/>
<organism evidence="2">
    <name type="scientific">Chrysotila carterae</name>
    <name type="common">Marine alga</name>
    <name type="synonym">Syracosphaera carterae</name>
    <dbReference type="NCBI Taxonomy" id="13221"/>
    <lineage>
        <taxon>Eukaryota</taxon>
        <taxon>Haptista</taxon>
        <taxon>Haptophyta</taxon>
        <taxon>Prymnesiophyceae</taxon>
        <taxon>Isochrysidales</taxon>
        <taxon>Isochrysidaceae</taxon>
        <taxon>Chrysotila</taxon>
    </lineage>
</organism>
<name>A0A7S4C6E3_CHRCT</name>
<feature type="compositionally biased region" description="Gly residues" evidence="1">
    <location>
        <begin position="147"/>
        <end position="156"/>
    </location>
</feature>
<dbReference type="EMBL" id="HBIZ01066682">
    <property type="protein sequence ID" value="CAE0788154.1"/>
    <property type="molecule type" value="Transcribed_RNA"/>
</dbReference>
<feature type="compositionally biased region" description="Polar residues" evidence="1">
    <location>
        <begin position="87"/>
        <end position="114"/>
    </location>
</feature>
<proteinExistence type="predicted"/>
<feature type="compositionally biased region" description="Gly residues" evidence="1">
    <location>
        <begin position="317"/>
        <end position="326"/>
    </location>
</feature>
<feature type="region of interest" description="Disordered" evidence="1">
    <location>
        <begin position="1"/>
        <end position="262"/>
    </location>
</feature>
<feature type="compositionally biased region" description="Polar residues" evidence="1">
    <location>
        <begin position="37"/>
        <end position="50"/>
    </location>
</feature>
<accession>A0A7S4C6E3</accession>
<gene>
    <name evidence="2" type="ORF">PCAR00345_LOCUS40862</name>
</gene>
<feature type="region of interest" description="Disordered" evidence="1">
    <location>
        <begin position="276"/>
        <end position="326"/>
    </location>
</feature>
<feature type="compositionally biased region" description="Low complexity" evidence="1">
    <location>
        <begin position="157"/>
        <end position="231"/>
    </location>
</feature>
<sequence length="326" mass="34876">MPHATTSSFVFDDGSTRRVPRERHAPRTDMKPPGGATSFTFNDGSDQYGNDLTDRRHTNGLRKVGPNFEAGNNAMPAHAHQPPGGRNNFTLSDGSQNQPMERPAMQQSQHTSVQMHYPPGGRSNFQFNDGSDSLDALVQNKPAGAPMYGGQGGGPPRGYQPNVPPQGGQPSGYQQSGYQQNGYQQNGYQQPSQQNGYQQQPMQQNSYQQPPQQQQAGYQGGFQQQGSSQPGYDGGPAPPQRDSIKVHAPPGGRSTFSMGWGGDDGSVNHHHAYHAHRQNGHAGGGPMNSGRAAAPDAMPDRHTPPGSFTAQYTRKPPGGGSSFAFG</sequence>
<reference evidence="2" key="1">
    <citation type="submission" date="2021-01" db="EMBL/GenBank/DDBJ databases">
        <authorList>
            <person name="Corre E."/>
            <person name="Pelletier E."/>
            <person name="Niang G."/>
            <person name="Scheremetjew M."/>
            <person name="Finn R."/>
            <person name="Kale V."/>
            <person name="Holt S."/>
            <person name="Cochrane G."/>
            <person name="Meng A."/>
            <person name="Brown T."/>
            <person name="Cohen L."/>
        </authorList>
    </citation>
    <scope>NUCLEOTIDE SEQUENCE</scope>
    <source>
        <strain evidence="2">CCMP645</strain>
    </source>
</reference>
<protein>
    <submittedName>
        <fullName evidence="2">Uncharacterized protein</fullName>
    </submittedName>
</protein>